<keyword evidence="1" id="KW-1133">Transmembrane helix</keyword>
<feature type="transmembrane region" description="Helical" evidence="1">
    <location>
        <begin position="170"/>
        <end position="191"/>
    </location>
</feature>
<evidence type="ECO:0000313" key="2">
    <source>
        <dbReference type="EMBL" id="KAG1896579.1"/>
    </source>
</evidence>
<protein>
    <submittedName>
        <fullName evidence="2">Uncharacterized protein</fullName>
    </submittedName>
</protein>
<proteinExistence type="predicted"/>
<accession>A0AAD4HIC4</accession>
<keyword evidence="3" id="KW-1185">Reference proteome</keyword>
<name>A0AAD4HIC4_9AGAM</name>
<reference evidence="2" key="1">
    <citation type="journal article" date="2020" name="New Phytol.">
        <title>Comparative genomics reveals dynamic genome evolution in host specialist ectomycorrhizal fungi.</title>
        <authorList>
            <person name="Lofgren L.A."/>
            <person name="Nguyen N.H."/>
            <person name="Vilgalys R."/>
            <person name="Ruytinx J."/>
            <person name="Liao H.L."/>
            <person name="Branco S."/>
            <person name="Kuo A."/>
            <person name="LaButti K."/>
            <person name="Lipzen A."/>
            <person name="Andreopoulos W."/>
            <person name="Pangilinan J."/>
            <person name="Riley R."/>
            <person name="Hundley H."/>
            <person name="Na H."/>
            <person name="Barry K."/>
            <person name="Grigoriev I.V."/>
            <person name="Stajich J.E."/>
            <person name="Kennedy P.G."/>
        </authorList>
    </citation>
    <scope>NUCLEOTIDE SEQUENCE</scope>
    <source>
        <strain evidence="2">FC203</strain>
    </source>
</reference>
<dbReference type="Proteomes" id="UP001195769">
    <property type="component" value="Unassembled WGS sequence"/>
</dbReference>
<feature type="transmembrane region" description="Helical" evidence="1">
    <location>
        <begin position="212"/>
        <end position="238"/>
    </location>
</feature>
<dbReference type="RefSeq" id="XP_041222155.1">
    <property type="nucleotide sequence ID" value="XM_041375568.1"/>
</dbReference>
<feature type="transmembrane region" description="Helical" evidence="1">
    <location>
        <begin position="20"/>
        <end position="39"/>
    </location>
</feature>
<sequence length="322" mass="35981">MASRGMPLDTAAIFSTTMEGILYGFSVLMFIGTMWALTYRRRVNEIHRPNVVVACMLLILSTAHMIVDFIRAEQGLVTYRNTFPGGPEAFFADVAQITFMVKNILYTSQTMLGDGMVIYRCYVVWQSVWVIIVPSLLWFGMAVSGFGAVYSFSKATSDAGDIFAKSTGPWIMTFYAMTLGSNLSASGSLAYRIWRMECDVSALRATKSSMMPIVRVLADSAILYSVTLLSTLICFVKANNGQYVVLDMITPIISITFYMIIIRIAMKKTTSSHSYLSTVRVANEMARETQQRYDVKRTPVEVHITQITHQDDNDNDTCKSAC</sequence>
<feature type="transmembrane region" description="Helical" evidence="1">
    <location>
        <begin position="51"/>
        <end position="70"/>
    </location>
</feature>
<dbReference type="EMBL" id="JABBWK010000054">
    <property type="protein sequence ID" value="KAG1896579.1"/>
    <property type="molecule type" value="Genomic_DNA"/>
</dbReference>
<comment type="caution">
    <text evidence="2">The sequence shown here is derived from an EMBL/GenBank/DDBJ whole genome shotgun (WGS) entry which is preliminary data.</text>
</comment>
<keyword evidence="1" id="KW-0812">Transmembrane</keyword>
<organism evidence="2 3">
    <name type="scientific">Suillus fuscotomentosus</name>
    <dbReference type="NCBI Taxonomy" id="1912939"/>
    <lineage>
        <taxon>Eukaryota</taxon>
        <taxon>Fungi</taxon>
        <taxon>Dikarya</taxon>
        <taxon>Basidiomycota</taxon>
        <taxon>Agaricomycotina</taxon>
        <taxon>Agaricomycetes</taxon>
        <taxon>Agaricomycetidae</taxon>
        <taxon>Boletales</taxon>
        <taxon>Suillineae</taxon>
        <taxon>Suillaceae</taxon>
        <taxon>Suillus</taxon>
    </lineage>
</organism>
<keyword evidence="1" id="KW-0472">Membrane</keyword>
<dbReference type="AlphaFoldDB" id="A0AAD4HIC4"/>
<feature type="transmembrane region" description="Helical" evidence="1">
    <location>
        <begin position="128"/>
        <end position="150"/>
    </location>
</feature>
<gene>
    <name evidence="2" type="ORF">F5891DRAFT_958459</name>
</gene>
<feature type="transmembrane region" description="Helical" evidence="1">
    <location>
        <begin position="90"/>
        <end position="107"/>
    </location>
</feature>
<evidence type="ECO:0000256" key="1">
    <source>
        <dbReference type="SAM" id="Phobius"/>
    </source>
</evidence>
<evidence type="ECO:0000313" key="3">
    <source>
        <dbReference type="Proteomes" id="UP001195769"/>
    </source>
</evidence>
<feature type="transmembrane region" description="Helical" evidence="1">
    <location>
        <begin position="244"/>
        <end position="266"/>
    </location>
</feature>
<dbReference type="GeneID" id="64669866"/>